<dbReference type="AlphaFoldDB" id="H8XSW1"/>
<reference evidence="2" key="2">
    <citation type="submission" date="2012-03" db="EMBL/GenBank/DDBJ databases">
        <title>Complete genome sequence of Flavobacterium indicum GPTSA100-9T, isolated from warm spring water.</title>
        <authorList>
            <person name="Barbier P."/>
            <person name="Houel A."/>
            <person name="Loux V."/>
            <person name="Poulain J."/>
            <person name="Bernardet J.-F."/>
            <person name="Touchon M."/>
            <person name="Duchaud E."/>
        </authorList>
    </citation>
    <scope>NUCLEOTIDE SEQUENCE [LARGE SCALE GENOMIC DNA]</scope>
    <source>
        <strain evidence="2">DSM 17447 / CIP 109464 / GPTSA100-9</strain>
    </source>
</reference>
<accession>H8XSW1</accession>
<keyword evidence="2" id="KW-1185">Reference proteome</keyword>
<evidence type="ECO:0000313" key="2">
    <source>
        <dbReference type="Proteomes" id="UP000007599"/>
    </source>
</evidence>
<dbReference type="KEGG" id="fin:KQS_07775"/>
<evidence type="ECO:0000313" key="1">
    <source>
        <dbReference type="EMBL" id="CCG53503.1"/>
    </source>
</evidence>
<gene>
    <name evidence="1" type="ordered locus">KQS_07775</name>
</gene>
<proteinExistence type="predicted"/>
<keyword evidence="1" id="KW-0812">Transmembrane</keyword>
<dbReference type="Proteomes" id="UP000007599">
    <property type="component" value="Chromosome I"/>
</dbReference>
<dbReference type="EMBL" id="HE774682">
    <property type="protein sequence ID" value="CCG53503.1"/>
    <property type="molecule type" value="Genomic_DNA"/>
</dbReference>
<dbReference type="HOGENOM" id="CLU_1029548_0_0_10"/>
<sequence>MNKKLLIKINSLDIEPDSIHIDLITQNTPLSSEQFEKLFLNHYNSNILEEIINSLHFLKVNDPKNKKNGIVFCPNCLSKGIAYFKRKWLLTSSIVCCECNSYLMDYCPNCFKHFSYWDTTKKSELVNNSITSCRCGLDISKFSFPLSPTQLEIDYQKYIDFTIENGFNNHTQYSFTYLNTLMFTASMIKKIIKSPKYKKKLNKIYPDLIIDIEVPTNKWTLSERQYLLPIAYYLLDNFPNRIKEVFPKKYNLKKEFGQLPYWFEKELIFR</sequence>
<protein>
    <submittedName>
        <fullName evidence="1">Hypothetical transmembrane protein</fullName>
    </submittedName>
</protein>
<dbReference type="eggNOG" id="ENOG50309MK">
    <property type="taxonomic scope" value="Bacteria"/>
</dbReference>
<dbReference type="PATRIC" id="fig|1094466.5.peg.1526"/>
<keyword evidence="1" id="KW-0472">Membrane</keyword>
<reference evidence="1 2" key="1">
    <citation type="journal article" date="2012" name="J. Bacteriol.">
        <title>Complete Genome Sequence of Flavobacterium indicum GPSTA100-9T, Isolated from Warm Spring Water.</title>
        <authorList>
            <person name="Barbier P."/>
            <person name="Houel A."/>
            <person name="Loux V."/>
            <person name="Poulain J."/>
            <person name="Bernardet J.F."/>
            <person name="Touchon M."/>
            <person name="Duchaud E."/>
        </authorList>
    </citation>
    <scope>NUCLEOTIDE SEQUENCE [LARGE SCALE GENOMIC DNA]</scope>
    <source>
        <strain evidence="2">DSM 17447 / CIP 109464 / GPTSA100-9</strain>
    </source>
</reference>
<organism evidence="1 2">
    <name type="scientific">Flavobacterium indicum (strain DSM 17447 / CIP 109464 / GPTSA100-9)</name>
    <dbReference type="NCBI Taxonomy" id="1094466"/>
    <lineage>
        <taxon>Bacteria</taxon>
        <taxon>Pseudomonadati</taxon>
        <taxon>Bacteroidota</taxon>
        <taxon>Flavobacteriia</taxon>
        <taxon>Flavobacteriales</taxon>
        <taxon>Flavobacteriaceae</taxon>
        <taxon>Flavobacterium</taxon>
    </lineage>
</organism>
<name>H8XSW1_FLAIG</name>